<dbReference type="Pfam" id="PF00528">
    <property type="entry name" value="BPD_transp_1"/>
    <property type="match status" value="1"/>
</dbReference>
<accession>A0A1W1XDJ4</accession>
<feature type="transmembrane region" description="Helical" evidence="9">
    <location>
        <begin position="268"/>
        <end position="291"/>
    </location>
</feature>
<dbReference type="GO" id="GO:0043190">
    <property type="term" value="C:ATP-binding cassette (ABC) transporter complex"/>
    <property type="evidence" value="ECO:0007669"/>
    <property type="project" value="InterPro"/>
</dbReference>
<dbReference type="PANTHER" id="PTHR30614:SF37">
    <property type="entry name" value="AMINO-ACID ABC TRANSPORTER PERMEASE PROTEIN YHDX-RELATED"/>
    <property type="match status" value="1"/>
</dbReference>
<evidence type="ECO:0000256" key="5">
    <source>
        <dbReference type="ARBA" id="ARBA00022692"/>
    </source>
</evidence>
<dbReference type="Gene3D" id="1.10.3720.10">
    <property type="entry name" value="MetI-like"/>
    <property type="match status" value="2"/>
</dbReference>
<dbReference type="SUPFAM" id="SSF161098">
    <property type="entry name" value="MetI-like"/>
    <property type="match status" value="2"/>
</dbReference>
<sequence length="399" mass="44030">MALDTTQTHDGVLREKPEPFWLDPKKRAIFFQILVVGAVALLAWYLISNTVANLQRQKIATGFGFLGKEASFEIGESVIAYDASNTYARALVVGALNTIKVSFIGIVITVFLGTFIGIARLSSNWLISRLAAIYIEGMQDVPVLLQLFFWYAIFYETLPSPRQALKPMHGVFLCNRGLVMPVPEWHPAYGYVFLAFAAACLMVWGLRRWARKRQDETGKTFPVFRVSLALVLGLPLGVWAALGAPFAMSVPELRGFNFRGGTTWSPEFMALLLGLILYTAAFVAEAVRAGIQSVSKGQREAAMALGLRPAQVLRLVILPQALRVIIPPLTSQMLNLTKNSSLAVAIGYPDFVSVANTTINQTGQSIEGVALIMLVYLIFSLSTSAFMNWYNKKVKLVER</sequence>
<dbReference type="PANTHER" id="PTHR30614">
    <property type="entry name" value="MEMBRANE COMPONENT OF AMINO ACID ABC TRANSPORTER"/>
    <property type="match status" value="1"/>
</dbReference>
<reference evidence="11 12" key="1">
    <citation type="submission" date="2017-04" db="EMBL/GenBank/DDBJ databases">
        <authorList>
            <person name="Afonso C.L."/>
            <person name="Miller P.J."/>
            <person name="Scott M.A."/>
            <person name="Spackman E."/>
            <person name="Goraichik I."/>
            <person name="Dimitrov K.M."/>
            <person name="Suarez D.L."/>
            <person name="Swayne D.E."/>
        </authorList>
    </citation>
    <scope>NUCLEOTIDE SEQUENCE [LARGE SCALE GENOMIC DNA]</scope>
    <source>
        <strain evidence="11 12">DSM 13146</strain>
    </source>
</reference>
<keyword evidence="6" id="KW-0029">Amino-acid transport</keyword>
<keyword evidence="12" id="KW-1185">Reference proteome</keyword>
<evidence type="ECO:0000256" key="3">
    <source>
        <dbReference type="ARBA" id="ARBA00022448"/>
    </source>
</evidence>
<dbReference type="Proteomes" id="UP000192783">
    <property type="component" value="Unassembled WGS sequence"/>
</dbReference>
<evidence type="ECO:0000256" key="8">
    <source>
        <dbReference type="ARBA" id="ARBA00023136"/>
    </source>
</evidence>
<name>A0A1W1XDJ4_9BACT</name>
<gene>
    <name evidence="11" type="ORF">SAMN02746041_01332</name>
</gene>
<evidence type="ECO:0000256" key="1">
    <source>
        <dbReference type="ARBA" id="ARBA00004429"/>
    </source>
</evidence>
<feature type="transmembrane region" description="Helical" evidence="9">
    <location>
        <begin position="101"/>
        <end position="119"/>
    </location>
</feature>
<feature type="transmembrane region" description="Helical" evidence="9">
    <location>
        <begin position="188"/>
        <end position="206"/>
    </location>
</feature>
<organism evidence="11 12">
    <name type="scientific">Desulfacinum hydrothermale DSM 13146</name>
    <dbReference type="NCBI Taxonomy" id="1121390"/>
    <lineage>
        <taxon>Bacteria</taxon>
        <taxon>Pseudomonadati</taxon>
        <taxon>Thermodesulfobacteriota</taxon>
        <taxon>Syntrophobacteria</taxon>
        <taxon>Syntrophobacterales</taxon>
        <taxon>Syntrophobacteraceae</taxon>
        <taxon>Desulfacinum</taxon>
    </lineage>
</organism>
<dbReference type="EMBL" id="FWXF01000005">
    <property type="protein sequence ID" value="SMC21959.1"/>
    <property type="molecule type" value="Genomic_DNA"/>
</dbReference>
<dbReference type="AlphaFoldDB" id="A0A1W1XDJ4"/>
<evidence type="ECO:0000256" key="2">
    <source>
        <dbReference type="ARBA" id="ARBA00010072"/>
    </source>
</evidence>
<dbReference type="PROSITE" id="PS50928">
    <property type="entry name" value="ABC_TM1"/>
    <property type="match status" value="1"/>
</dbReference>
<dbReference type="InterPro" id="IPR043429">
    <property type="entry name" value="ArtM/GltK/GlnP/TcyL/YhdX-like"/>
</dbReference>
<feature type="domain" description="ABC transmembrane type-1" evidence="10">
    <location>
        <begin position="95"/>
        <end position="387"/>
    </location>
</feature>
<evidence type="ECO:0000259" key="10">
    <source>
        <dbReference type="PROSITE" id="PS50928"/>
    </source>
</evidence>
<comment type="similarity">
    <text evidence="2">Belongs to the binding-protein-dependent transport system permease family. HisMQ subfamily.</text>
</comment>
<feature type="transmembrane region" description="Helical" evidence="9">
    <location>
        <begin position="28"/>
        <end position="47"/>
    </location>
</feature>
<keyword evidence="4" id="KW-1003">Cell membrane</keyword>
<dbReference type="OrthoDB" id="92598at2"/>
<feature type="transmembrane region" description="Helical" evidence="9">
    <location>
        <begin position="226"/>
        <end position="248"/>
    </location>
</feature>
<dbReference type="GO" id="GO:0022857">
    <property type="term" value="F:transmembrane transporter activity"/>
    <property type="evidence" value="ECO:0007669"/>
    <property type="project" value="InterPro"/>
</dbReference>
<comment type="subcellular location">
    <subcellularLocation>
        <location evidence="1">Cell inner membrane</location>
        <topology evidence="1">Multi-pass membrane protein</topology>
    </subcellularLocation>
    <subcellularLocation>
        <location evidence="9">Cell membrane</location>
        <topology evidence="9">Multi-pass membrane protein</topology>
    </subcellularLocation>
</comment>
<feature type="transmembrane region" description="Helical" evidence="9">
    <location>
        <begin position="369"/>
        <end position="390"/>
    </location>
</feature>
<keyword evidence="3 9" id="KW-0813">Transport</keyword>
<evidence type="ECO:0000256" key="7">
    <source>
        <dbReference type="ARBA" id="ARBA00022989"/>
    </source>
</evidence>
<dbReference type="NCBIfam" id="TIGR01726">
    <property type="entry name" value="HEQRo_perm_3TM"/>
    <property type="match status" value="1"/>
</dbReference>
<keyword evidence="8 9" id="KW-0472">Membrane</keyword>
<keyword evidence="7 9" id="KW-1133">Transmembrane helix</keyword>
<protein>
    <submittedName>
        <fullName evidence="11">General L-amino acid transport system permease protein</fullName>
    </submittedName>
</protein>
<keyword evidence="5 9" id="KW-0812">Transmembrane</keyword>
<dbReference type="CDD" id="cd06261">
    <property type="entry name" value="TM_PBP2"/>
    <property type="match status" value="1"/>
</dbReference>
<dbReference type="InterPro" id="IPR035906">
    <property type="entry name" value="MetI-like_sf"/>
</dbReference>
<evidence type="ECO:0000313" key="11">
    <source>
        <dbReference type="EMBL" id="SMC21959.1"/>
    </source>
</evidence>
<proteinExistence type="inferred from homology"/>
<evidence type="ECO:0000256" key="6">
    <source>
        <dbReference type="ARBA" id="ARBA00022970"/>
    </source>
</evidence>
<evidence type="ECO:0000256" key="4">
    <source>
        <dbReference type="ARBA" id="ARBA00022475"/>
    </source>
</evidence>
<evidence type="ECO:0000256" key="9">
    <source>
        <dbReference type="RuleBase" id="RU363032"/>
    </source>
</evidence>
<dbReference type="InterPro" id="IPR000515">
    <property type="entry name" value="MetI-like"/>
</dbReference>
<dbReference type="STRING" id="1121390.SAMN02746041_01332"/>
<evidence type="ECO:0000313" key="12">
    <source>
        <dbReference type="Proteomes" id="UP000192783"/>
    </source>
</evidence>
<dbReference type="InterPro" id="IPR010065">
    <property type="entry name" value="AA_ABC_transptr_permease_3TM"/>
</dbReference>
<dbReference type="GO" id="GO:0006865">
    <property type="term" value="P:amino acid transport"/>
    <property type="evidence" value="ECO:0007669"/>
    <property type="project" value="UniProtKB-KW"/>
</dbReference>